<dbReference type="AlphaFoldDB" id="I9QFS6"/>
<reference evidence="1 2" key="1">
    <citation type="submission" date="2012-04" db="EMBL/GenBank/DDBJ databases">
        <title>Genome sequence of Helicobacter pylori NQ4044.</title>
        <authorList>
            <person name="Blanchard T.G."/>
            <person name="Czinn S.J."/>
            <person name="McCracken C."/>
            <person name="Abolude K."/>
            <person name="Maroo A."/>
            <person name="Santana-Cruz I."/>
            <person name="Tallon L.J."/>
            <person name="Ficke F.W.F."/>
        </authorList>
    </citation>
    <scope>NUCLEOTIDE SEQUENCE [LARGE SCALE GENOMIC DNA]</scope>
    <source>
        <strain evidence="1 2">NQ4044</strain>
    </source>
</reference>
<accession>I9QFS6</accession>
<evidence type="ECO:0000313" key="1">
    <source>
        <dbReference type="EMBL" id="EJB31999.1"/>
    </source>
</evidence>
<dbReference type="EMBL" id="AKNW01000017">
    <property type="protein sequence ID" value="EJB31999.1"/>
    <property type="molecule type" value="Genomic_DNA"/>
</dbReference>
<evidence type="ECO:0000313" key="2">
    <source>
        <dbReference type="Proteomes" id="UP000003026"/>
    </source>
</evidence>
<proteinExistence type="predicted"/>
<name>I9QFS6_HELPX</name>
<gene>
    <name evidence="1" type="ORF">HPNQ4044_1678</name>
</gene>
<organism evidence="1 2">
    <name type="scientific">Helicobacter pylori NQ4044</name>
    <dbReference type="NCBI Taxonomy" id="992028"/>
    <lineage>
        <taxon>Bacteria</taxon>
        <taxon>Pseudomonadati</taxon>
        <taxon>Campylobacterota</taxon>
        <taxon>Epsilonproteobacteria</taxon>
        <taxon>Campylobacterales</taxon>
        <taxon>Helicobacteraceae</taxon>
        <taxon>Helicobacter</taxon>
    </lineage>
</organism>
<protein>
    <submittedName>
        <fullName evidence="1">Uncharacterized protein</fullName>
    </submittedName>
</protein>
<dbReference type="PATRIC" id="fig|992028.3.peg.1622"/>
<dbReference type="Proteomes" id="UP000003026">
    <property type="component" value="Unassembled WGS sequence"/>
</dbReference>
<comment type="caution">
    <text evidence="1">The sequence shown here is derived from an EMBL/GenBank/DDBJ whole genome shotgun (WGS) entry which is preliminary data.</text>
</comment>
<sequence length="42" mass="4773">MARILFYNAKSNQLLTKKILILIFNTSANLSVSIVKTTNIFE</sequence>